<feature type="region of interest" description="Disordered" evidence="1">
    <location>
        <begin position="136"/>
        <end position="159"/>
    </location>
</feature>
<dbReference type="EMBL" id="CAKOGP040002058">
    <property type="protein sequence ID" value="CAJ1960450.1"/>
    <property type="molecule type" value="Genomic_DNA"/>
</dbReference>
<organism evidence="3 4">
    <name type="scientific">Cylindrotheca closterium</name>
    <dbReference type="NCBI Taxonomy" id="2856"/>
    <lineage>
        <taxon>Eukaryota</taxon>
        <taxon>Sar</taxon>
        <taxon>Stramenopiles</taxon>
        <taxon>Ochrophyta</taxon>
        <taxon>Bacillariophyta</taxon>
        <taxon>Bacillariophyceae</taxon>
        <taxon>Bacillariophycidae</taxon>
        <taxon>Bacillariales</taxon>
        <taxon>Bacillariaceae</taxon>
        <taxon>Cylindrotheca</taxon>
    </lineage>
</organism>
<gene>
    <name evidence="3" type="ORF">CYCCA115_LOCUS18737</name>
</gene>
<reference evidence="3" key="1">
    <citation type="submission" date="2023-08" db="EMBL/GenBank/DDBJ databases">
        <authorList>
            <person name="Audoor S."/>
            <person name="Bilcke G."/>
        </authorList>
    </citation>
    <scope>NUCLEOTIDE SEQUENCE</scope>
</reference>
<accession>A0AAD2G2P5</accession>
<dbReference type="AlphaFoldDB" id="A0AAD2G2P5"/>
<protein>
    <recommendedName>
        <fullName evidence="5">RxLR effector protein</fullName>
    </recommendedName>
</protein>
<dbReference type="PROSITE" id="PS51257">
    <property type="entry name" value="PROKAR_LIPOPROTEIN"/>
    <property type="match status" value="1"/>
</dbReference>
<dbReference type="Proteomes" id="UP001295423">
    <property type="component" value="Unassembled WGS sequence"/>
</dbReference>
<evidence type="ECO:0008006" key="5">
    <source>
        <dbReference type="Google" id="ProtNLM"/>
    </source>
</evidence>
<evidence type="ECO:0000313" key="3">
    <source>
        <dbReference type="EMBL" id="CAJ1960450.1"/>
    </source>
</evidence>
<feature type="signal peptide" evidence="2">
    <location>
        <begin position="1"/>
        <end position="25"/>
    </location>
</feature>
<evidence type="ECO:0000313" key="4">
    <source>
        <dbReference type="Proteomes" id="UP001295423"/>
    </source>
</evidence>
<feature type="chain" id="PRO_5042070395" description="RxLR effector protein" evidence="2">
    <location>
        <begin position="26"/>
        <end position="159"/>
    </location>
</feature>
<proteinExistence type="predicted"/>
<keyword evidence="2" id="KW-0732">Signal</keyword>
<name>A0AAD2G2P5_9STRA</name>
<evidence type="ECO:0000256" key="2">
    <source>
        <dbReference type="SAM" id="SignalP"/>
    </source>
</evidence>
<evidence type="ECO:0000256" key="1">
    <source>
        <dbReference type="SAM" id="MobiDB-lite"/>
    </source>
</evidence>
<keyword evidence="4" id="KW-1185">Reference proteome</keyword>
<sequence length="159" mass="17651">MARIIFTKIILLLSIIMLISSCCSANSSQETVSNMAHNKFQNSGNTKVFHQHTELRENATPMVERTDAADGADRFPELPPDLEAKLRARTLEGNALFRVNRKKARAKAAASANSNLETTRKWKMILGGIDKVTTAKKEEDEEIRTSQHGLRGTRTAGKN</sequence>
<comment type="caution">
    <text evidence="3">The sequence shown here is derived from an EMBL/GenBank/DDBJ whole genome shotgun (WGS) entry which is preliminary data.</text>
</comment>